<dbReference type="RefSeq" id="WP_166136868.1">
    <property type="nucleotide sequence ID" value="NZ_JAAOBY010000005.1"/>
</dbReference>
<dbReference type="Proteomes" id="UP000621670">
    <property type="component" value="Unassembled WGS sequence"/>
</dbReference>
<evidence type="ECO:0000313" key="2">
    <source>
        <dbReference type="EMBL" id="MBC5863450.1"/>
    </source>
</evidence>
<accession>A0ABR7JG20</accession>
<sequence length="164" mass="18118">MKKFIVLTGLFFLFQFNSYAQSQFALAENYTRAETKLILSNQYEKQNGSIGNNNGVYIQQIGNFNSVNTNIKANLTEVNFNQFGDGNSIAVSKEAISVQQRIVQEGYNNTIFDLGGYSNNAVSMDFIQKGNNQSIHSFGTNSISKDMKISQSGNGSTVIVVNLK</sequence>
<evidence type="ECO:0008006" key="4">
    <source>
        <dbReference type="Google" id="ProtNLM"/>
    </source>
</evidence>
<evidence type="ECO:0000256" key="1">
    <source>
        <dbReference type="SAM" id="SignalP"/>
    </source>
</evidence>
<dbReference type="EMBL" id="JACRUM010000004">
    <property type="protein sequence ID" value="MBC5863450.1"/>
    <property type="molecule type" value="Genomic_DNA"/>
</dbReference>
<protein>
    <recommendedName>
        <fullName evidence="4">Curlin associated repeat-containing protein</fullName>
    </recommendedName>
</protein>
<feature type="signal peptide" evidence="1">
    <location>
        <begin position="1"/>
        <end position="20"/>
    </location>
</feature>
<organism evidence="2 3">
    <name type="scientific">Flavobacterium turcicum</name>
    <dbReference type="NCBI Taxonomy" id="2764718"/>
    <lineage>
        <taxon>Bacteria</taxon>
        <taxon>Pseudomonadati</taxon>
        <taxon>Bacteroidota</taxon>
        <taxon>Flavobacteriia</taxon>
        <taxon>Flavobacteriales</taxon>
        <taxon>Flavobacteriaceae</taxon>
        <taxon>Flavobacterium</taxon>
    </lineage>
</organism>
<name>A0ABR7JG20_9FLAO</name>
<keyword evidence="1" id="KW-0732">Signal</keyword>
<reference evidence="2 3" key="1">
    <citation type="submission" date="2020-08" db="EMBL/GenBank/DDBJ databases">
        <title>Description of novel Flavobacterium F-400 isolate.</title>
        <authorList>
            <person name="Saticioglu I."/>
            <person name="Duman M."/>
            <person name="Altun S."/>
        </authorList>
    </citation>
    <scope>NUCLEOTIDE SEQUENCE [LARGE SCALE GENOMIC DNA]</scope>
    <source>
        <strain evidence="2 3">F-400</strain>
    </source>
</reference>
<feature type="chain" id="PRO_5045321150" description="Curlin associated repeat-containing protein" evidence="1">
    <location>
        <begin position="21"/>
        <end position="164"/>
    </location>
</feature>
<evidence type="ECO:0000313" key="3">
    <source>
        <dbReference type="Proteomes" id="UP000621670"/>
    </source>
</evidence>
<proteinExistence type="predicted"/>
<keyword evidence="3" id="KW-1185">Reference proteome</keyword>
<comment type="caution">
    <text evidence="2">The sequence shown here is derived from an EMBL/GenBank/DDBJ whole genome shotgun (WGS) entry which is preliminary data.</text>
</comment>
<gene>
    <name evidence="2" type="ORF">H8R26_08450</name>
</gene>